<evidence type="ECO:0000313" key="2">
    <source>
        <dbReference type="Proteomes" id="UP000186277"/>
    </source>
</evidence>
<keyword evidence="2" id="KW-1185">Reference proteome</keyword>
<accession>A0A1Q5U8J2</accession>
<name>A0A1Q5U8J2_9GAMM</name>
<evidence type="ECO:0000313" key="1">
    <source>
        <dbReference type="EMBL" id="OKP08794.1"/>
    </source>
</evidence>
<keyword evidence="1" id="KW-0378">Hydrolase</keyword>
<dbReference type="GO" id="GO:0006508">
    <property type="term" value="P:proteolysis"/>
    <property type="evidence" value="ECO:0007669"/>
    <property type="project" value="UniProtKB-KW"/>
</dbReference>
<gene>
    <name evidence="1" type="ORF">Xentx_00465</name>
</gene>
<dbReference type="EMBL" id="MKGR01000002">
    <property type="protein sequence ID" value="OKP08794.1"/>
    <property type="molecule type" value="Genomic_DNA"/>
</dbReference>
<keyword evidence="1" id="KW-0645">Protease</keyword>
<protein>
    <submittedName>
        <fullName evidence="1">ATP-dependent Zn protease</fullName>
    </submittedName>
</protein>
<dbReference type="InterPro" id="IPR010557">
    <property type="entry name" value="DUF1133"/>
</dbReference>
<dbReference type="Proteomes" id="UP000186277">
    <property type="component" value="Unassembled WGS sequence"/>
</dbReference>
<comment type="caution">
    <text evidence="1">The sequence shown here is derived from an EMBL/GenBank/DDBJ whole genome shotgun (WGS) entry which is preliminary data.</text>
</comment>
<organism evidence="1 2">
    <name type="scientific">Xenorhabdus thuongxuanensis</name>
    <dbReference type="NCBI Taxonomy" id="1873484"/>
    <lineage>
        <taxon>Bacteria</taxon>
        <taxon>Pseudomonadati</taxon>
        <taxon>Pseudomonadota</taxon>
        <taxon>Gammaproteobacteria</taxon>
        <taxon>Enterobacterales</taxon>
        <taxon>Morganellaceae</taxon>
        <taxon>Xenorhabdus</taxon>
    </lineage>
</organism>
<dbReference type="Pfam" id="PF06576">
    <property type="entry name" value="DUF1133"/>
    <property type="match status" value="1"/>
</dbReference>
<reference evidence="1 2" key="1">
    <citation type="submission" date="2016-09" db="EMBL/GenBank/DDBJ databases">
        <title>Xenorhabdus thuongxuanensis sp. nov. and Xenorhabdus eapokensis sp. nov., isolated from Steinernema species.</title>
        <authorList>
            <person name="Kaempfer P."/>
            <person name="Tobias N.J."/>
            <person name="Phan Ke L."/>
            <person name="Bode H.B."/>
            <person name="Glaeser S.P."/>
        </authorList>
    </citation>
    <scope>NUCLEOTIDE SEQUENCE [LARGE SCALE GENOMIC DNA]</scope>
    <source>
        <strain evidence="1 2">30TX1</strain>
    </source>
</reference>
<proteinExistence type="predicted"/>
<dbReference type="AlphaFoldDB" id="A0A1Q5U8J2"/>
<dbReference type="GO" id="GO:0008233">
    <property type="term" value="F:peptidase activity"/>
    <property type="evidence" value="ECO:0007669"/>
    <property type="project" value="UniProtKB-KW"/>
</dbReference>
<sequence length="186" mass="21680">MIYPATCGKGEEHLRLRTLDSVWIRGQLSVWGNWSAIRKVPQAAGIFSRLLSEPVISKKALRMAMNRMKQAGLTKEELLQIFGQMKDKKAISSLWFCTDAEGLKMDTVIGRVMEHDRGLLNILKEHYIYKKSYYGIASEMHERHPDTSLSTCRRRVENWLRVAEFMLYRPMCDELERQKVMSIKKV</sequence>
<dbReference type="RefSeq" id="WP_074018659.1">
    <property type="nucleotide sequence ID" value="NZ_CAWMWP010000043.1"/>
</dbReference>
<dbReference type="OrthoDB" id="6443321at2"/>